<dbReference type="GO" id="GO:0009244">
    <property type="term" value="P:lipopolysaccharide core region biosynthetic process"/>
    <property type="evidence" value="ECO:0007669"/>
    <property type="project" value="TreeGrafter"/>
</dbReference>
<dbReference type="AlphaFoldDB" id="Q0MX73"/>
<dbReference type="GO" id="GO:0008713">
    <property type="term" value="F:ADP-heptose-lipopolysaccharide heptosyltransferase activity"/>
    <property type="evidence" value="ECO:0007669"/>
    <property type="project" value="TreeGrafter"/>
</dbReference>
<evidence type="ECO:0000256" key="2">
    <source>
        <dbReference type="ARBA" id="ARBA00022679"/>
    </source>
</evidence>
<name>Q0MX73_9BACT</name>
<dbReference type="InterPro" id="IPR051199">
    <property type="entry name" value="LPS_LOS_Heptosyltrfase"/>
</dbReference>
<dbReference type="Gene3D" id="3.40.50.2000">
    <property type="entry name" value="Glycogen Phosphorylase B"/>
    <property type="match status" value="2"/>
</dbReference>
<dbReference type="GO" id="GO:0005829">
    <property type="term" value="C:cytosol"/>
    <property type="evidence" value="ECO:0007669"/>
    <property type="project" value="TreeGrafter"/>
</dbReference>
<dbReference type="InterPro" id="IPR002201">
    <property type="entry name" value="Glyco_trans_9"/>
</dbReference>
<dbReference type="Pfam" id="PF01075">
    <property type="entry name" value="Glyco_transf_9"/>
    <property type="match status" value="1"/>
</dbReference>
<dbReference type="CDD" id="cd03789">
    <property type="entry name" value="GT9_LPS_heptosyltransferase"/>
    <property type="match status" value="1"/>
</dbReference>
<dbReference type="SUPFAM" id="SSF53756">
    <property type="entry name" value="UDP-Glycosyltransferase/glycogen phosphorylase"/>
    <property type="match status" value="1"/>
</dbReference>
<dbReference type="PANTHER" id="PTHR30160:SF1">
    <property type="entry name" value="LIPOPOLYSACCHARIDE 1,2-N-ACETYLGLUCOSAMINETRANSFERASE-RELATED"/>
    <property type="match status" value="1"/>
</dbReference>
<accession>Q0MX73</accession>
<keyword evidence="2 3" id="KW-0808">Transferase</keyword>
<evidence type="ECO:0000256" key="1">
    <source>
        <dbReference type="ARBA" id="ARBA00022676"/>
    </source>
</evidence>
<dbReference type="PANTHER" id="PTHR30160">
    <property type="entry name" value="TETRAACYLDISACCHARIDE 4'-KINASE-RELATED"/>
    <property type="match status" value="1"/>
</dbReference>
<keyword evidence="1" id="KW-0328">Glycosyltransferase</keyword>
<reference evidence="3" key="1">
    <citation type="journal article" date="2002" name="FEMS Microbiol. Lett.">
        <title>Characterization of bacterial consortia capable of degrading 4-chlorobenzoate and 4-bromobenzoate under denitrifying conditions.</title>
        <authorList>
            <person name="Song B."/>
            <person name="Kerkhof L.J."/>
            <person name="Haggblom M.M."/>
        </authorList>
    </citation>
    <scope>NUCLEOTIDE SEQUENCE</scope>
</reference>
<reference evidence="3" key="3">
    <citation type="journal article" date="2008" name="FEMS Microbiol. Lett.">
        <title>Identification of genes coding for hydrolytic dehalogenation in the metagenome derived from a denitrifying 4-chlorobenzoate degrading consortium.</title>
        <authorList>
            <person name="Chae J.C."/>
            <person name="Song B."/>
            <person name="Zylstra G.J."/>
        </authorList>
    </citation>
    <scope>NUCLEOTIDE SEQUENCE</scope>
</reference>
<dbReference type="EMBL" id="DQ826744">
    <property type="protein sequence ID" value="ABI15638.1"/>
    <property type="molecule type" value="Genomic_DNA"/>
</dbReference>
<organism evidence="3">
    <name type="scientific">consortium cosmid clone pGZ1</name>
    <dbReference type="NCBI Taxonomy" id="397422"/>
    <lineage>
        <taxon>Bacteria</taxon>
        <taxon>environmental samples</taxon>
    </lineage>
</organism>
<sequence length="437" mass="46904">MTLGSIARADAATGSRARRLAWEQADHILCVRLDNLGDVLMTTPAMRALKQARASRRLTLLGSGAGVRAAAFVPEIDATIRYEAPWVKNGRACASELDRTAIEVIAAHRFDAAVIFTAYSQSPIAAALLCLMAGIPLRLAHCRENPYLLLSDWVPETEPAQQVRHETQRQLDLVSAVAPAPRDLRLSFSIPAHERASLARKLAEAGIDPSGEYIVVHPGASAPSRRYPAERYAQAVRELASCQPRPIVVTGGADEAPICAQVAAVHGVDPGVRAFDGVRRRAAMLDGMHRRVPTTSCTRVLDLAGCLTLGELGALIEGAGVLVSNNTGPVHIAAALGTPVVDLYALTNPQHRPWRVASRVLNRDVPCRNCYKSVCPNATQACLSGVPASEVVEATLELLDLRERAAVRIERAPFAGRRSIARKAADPGEARPWSRGI</sequence>
<protein>
    <submittedName>
        <fullName evidence="3">Glycosyl transferase</fullName>
    </submittedName>
</protein>
<proteinExistence type="predicted"/>
<reference evidence="3" key="2">
    <citation type="submission" date="2006-06" db="EMBL/GenBank/DDBJ databases">
        <authorList>
            <person name="Chae J.-C."/>
            <person name="Song B."/>
            <person name="Zylstra G.J."/>
        </authorList>
    </citation>
    <scope>NUCLEOTIDE SEQUENCE</scope>
</reference>
<evidence type="ECO:0000313" key="3">
    <source>
        <dbReference type="EMBL" id="ABI15638.1"/>
    </source>
</evidence>